<keyword evidence="3" id="KW-1185">Reference proteome</keyword>
<evidence type="ECO:0000313" key="3">
    <source>
        <dbReference type="Proteomes" id="UP000004994"/>
    </source>
</evidence>
<dbReference type="InParanoid" id="A0A3Q7FD44"/>
<dbReference type="Gramene" id="Solyc02g092495.1.1">
    <property type="protein sequence ID" value="Solyc02g092495.1.1"/>
    <property type="gene ID" value="Solyc02g092495.1"/>
</dbReference>
<reference evidence="2" key="2">
    <citation type="submission" date="2019-01" db="UniProtKB">
        <authorList>
            <consortium name="EnsemblPlants"/>
        </authorList>
    </citation>
    <scope>IDENTIFICATION</scope>
    <source>
        <strain evidence="2">cv. Heinz 1706</strain>
    </source>
</reference>
<feature type="region of interest" description="Disordered" evidence="1">
    <location>
        <begin position="23"/>
        <end position="44"/>
    </location>
</feature>
<evidence type="ECO:0000313" key="2">
    <source>
        <dbReference type="EnsemblPlants" id="Solyc02g092495.1.1"/>
    </source>
</evidence>
<reference evidence="2" key="1">
    <citation type="journal article" date="2012" name="Nature">
        <title>The tomato genome sequence provides insights into fleshy fruit evolution.</title>
        <authorList>
            <consortium name="Tomato Genome Consortium"/>
        </authorList>
    </citation>
    <scope>NUCLEOTIDE SEQUENCE [LARGE SCALE GENOMIC DNA]</scope>
    <source>
        <strain evidence="2">cv. Heinz 1706</strain>
    </source>
</reference>
<dbReference type="Proteomes" id="UP000004994">
    <property type="component" value="Chromosome 2"/>
</dbReference>
<name>A0A3Q7FD44_SOLLC</name>
<accession>A0A3Q7FD44</accession>
<dbReference type="EnsemblPlants" id="Solyc02g092495.1.1">
    <property type="protein sequence ID" value="Solyc02g092495.1.1"/>
    <property type="gene ID" value="Solyc02g092495.1"/>
</dbReference>
<dbReference type="AlphaFoldDB" id="A0A3Q7FD44"/>
<organism evidence="2">
    <name type="scientific">Solanum lycopersicum</name>
    <name type="common">Tomato</name>
    <name type="synonym">Lycopersicon esculentum</name>
    <dbReference type="NCBI Taxonomy" id="4081"/>
    <lineage>
        <taxon>Eukaryota</taxon>
        <taxon>Viridiplantae</taxon>
        <taxon>Streptophyta</taxon>
        <taxon>Embryophyta</taxon>
        <taxon>Tracheophyta</taxon>
        <taxon>Spermatophyta</taxon>
        <taxon>Magnoliopsida</taxon>
        <taxon>eudicotyledons</taxon>
        <taxon>Gunneridae</taxon>
        <taxon>Pentapetalae</taxon>
        <taxon>asterids</taxon>
        <taxon>lamiids</taxon>
        <taxon>Solanales</taxon>
        <taxon>Solanaceae</taxon>
        <taxon>Solanoideae</taxon>
        <taxon>Solaneae</taxon>
        <taxon>Solanum</taxon>
        <taxon>Solanum subgen. Lycopersicon</taxon>
    </lineage>
</organism>
<evidence type="ECO:0000256" key="1">
    <source>
        <dbReference type="SAM" id="MobiDB-lite"/>
    </source>
</evidence>
<sequence>MEQPKLNIKTNFRPINYFDRSKKQTNTEQKYLGKNPRKKHDNVNANIQPKLLMLSSRNNILQTLSNYFFLNSINALSQSNSPQICGTKPSRFFTTIETIASSPSIKLILPLNK</sequence>
<proteinExistence type="predicted"/>
<protein>
    <submittedName>
        <fullName evidence="2">Uncharacterized protein</fullName>
    </submittedName>
</protein>